<evidence type="ECO:0000256" key="5">
    <source>
        <dbReference type="ARBA" id="ARBA00023136"/>
    </source>
</evidence>
<dbReference type="AlphaFoldDB" id="A0A4V2SPX9"/>
<organism evidence="7 8">
    <name type="scientific">Rhodothalassium salexigens DSM 2132</name>
    <dbReference type="NCBI Taxonomy" id="1188247"/>
    <lineage>
        <taxon>Bacteria</taxon>
        <taxon>Pseudomonadati</taxon>
        <taxon>Pseudomonadota</taxon>
        <taxon>Alphaproteobacteria</taxon>
        <taxon>Rhodothalassiales</taxon>
        <taxon>Rhodothalassiaceae</taxon>
        <taxon>Rhodothalassium</taxon>
    </lineage>
</organism>
<accession>A0A4V2SPX9</accession>
<proteinExistence type="inferred from homology"/>
<keyword evidence="5 6" id="KW-0472">Membrane</keyword>
<dbReference type="OrthoDB" id="9795496at2"/>
<evidence type="ECO:0000313" key="7">
    <source>
        <dbReference type="EMBL" id="TCP36416.1"/>
    </source>
</evidence>
<protein>
    <submittedName>
        <fullName evidence="7">TspO/MBR related protein</fullName>
    </submittedName>
</protein>
<dbReference type="Proteomes" id="UP000295399">
    <property type="component" value="Unassembled WGS sequence"/>
</dbReference>
<dbReference type="EMBL" id="SLXO01000003">
    <property type="protein sequence ID" value="TCP36416.1"/>
    <property type="molecule type" value="Genomic_DNA"/>
</dbReference>
<evidence type="ECO:0000256" key="1">
    <source>
        <dbReference type="ARBA" id="ARBA00004141"/>
    </source>
</evidence>
<feature type="transmembrane region" description="Helical" evidence="6">
    <location>
        <begin position="140"/>
        <end position="161"/>
    </location>
</feature>
<comment type="caution">
    <text evidence="7">The sequence shown here is derived from an EMBL/GenBank/DDBJ whole genome shotgun (WGS) entry which is preliminary data.</text>
</comment>
<gene>
    <name evidence="7" type="ORF">EV659_103307</name>
</gene>
<dbReference type="RefSeq" id="WP_132707952.1">
    <property type="nucleotide sequence ID" value="NZ_JACIGF010000003.1"/>
</dbReference>
<feature type="transmembrane region" description="Helical" evidence="6">
    <location>
        <begin position="12"/>
        <end position="32"/>
    </location>
</feature>
<dbReference type="PIRSF" id="PIRSF005859">
    <property type="entry name" value="PBR"/>
    <property type="match status" value="1"/>
</dbReference>
<dbReference type="GO" id="GO:0016020">
    <property type="term" value="C:membrane"/>
    <property type="evidence" value="ECO:0007669"/>
    <property type="project" value="UniProtKB-SubCell"/>
</dbReference>
<feature type="transmembrane region" description="Helical" evidence="6">
    <location>
        <begin position="85"/>
        <end position="103"/>
    </location>
</feature>
<keyword evidence="3 6" id="KW-0812">Transmembrane</keyword>
<dbReference type="CDD" id="cd15904">
    <property type="entry name" value="TSPO_MBR"/>
    <property type="match status" value="1"/>
</dbReference>
<evidence type="ECO:0000256" key="3">
    <source>
        <dbReference type="ARBA" id="ARBA00022692"/>
    </source>
</evidence>
<comment type="similarity">
    <text evidence="2">Belongs to the TspO/BZRP family.</text>
</comment>
<dbReference type="FunFam" id="1.20.1260.100:FF:000001">
    <property type="entry name" value="translocator protein 2"/>
    <property type="match status" value="1"/>
</dbReference>
<dbReference type="InterPro" id="IPR004307">
    <property type="entry name" value="TspO_MBR"/>
</dbReference>
<evidence type="ECO:0000256" key="4">
    <source>
        <dbReference type="ARBA" id="ARBA00022989"/>
    </source>
</evidence>
<dbReference type="GO" id="GO:0033013">
    <property type="term" value="P:tetrapyrrole metabolic process"/>
    <property type="evidence" value="ECO:0007669"/>
    <property type="project" value="UniProtKB-ARBA"/>
</dbReference>
<evidence type="ECO:0000256" key="6">
    <source>
        <dbReference type="SAM" id="Phobius"/>
    </source>
</evidence>
<feature type="transmembrane region" description="Helical" evidence="6">
    <location>
        <begin position="52"/>
        <end position="73"/>
    </location>
</feature>
<keyword evidence="4 6" id="KW-1133">Transmembrane helix</keyword>
<evidence type="ECO:0000256" key="2">
    <source>
        <dbReference type="ARBA" id="ARBA00007524"/>
    </source>
</evidence>
<comment type="subcellular location">
    <subcellularLocation>
        <location evidence="1">Membrane</location>
        <topology evidence="1">Multi-pass membrane protein</topology>
    </subcellularLocation>
</comment>
<keyword evidence="8" id="KW-1185">Reference proteome</keyword>
<name>A0A4V2SPX9_RHOSA</name>
<dbReference type="PANTHER" id="PTHR10057">
    <property type="entry name" value="PERIPHERAL-TYPE BENZODIAZEPINE RECEPTOR"/>
    <property type="match status" value="1"/>
</dbReference>
<reference evidence="7 8" key="1">
    <citation type="submission" date="2019-03" db="EMBL/GenBank/DDBJ databases">
        <title>Genomic Encyclopedia of Type Strains, Phase IV (KMG-IV): sequencing the most valuable type-strain genomes for metagenomic binning, comparative biology and taxonomic classification.</title>
        <authorList>
            <person name="Goeker M."/>
        </authorList>
    </citation>
    <scope>NUCLEOTIDE SEQUENCE [LARGE SCALE GENOMIC DNA]</scope>
    <source>
        <strain evidence="7 8">DSM 2132</strain>
    </source>
</reference>
<dbReference type="PANTHER" id="PTHR10057:SF0">
    <property type="entry name" value="TRANSLOCATOR PROTEIN"/>
    <property type="match status" value="1"/>
</dbReference>
<dbReference type="InterPro" id="IPR038330">
    <property type="entry name" value="TspO/MBR-related_sf"/>
</dbReference>
<dbReference type="InParanoid" id="A0A4V2SPX9"/>
<sequence>MAIKQENRGYLSWAIIVGLTMIAGFSPTLFGITEAGDWYNSLPKPPGTPKPLIFPIAWTLIFLLIGWGAWFVHRTVTRSIRHRREALELYGAHLVVNAAWPIVFFGLQMVGIALLVLIALIAIVGVLISRFWYIRPIAGMLLLPYMAWLCFAFYLNMGIWLSL</sequence>
<evidence type="ECO:0000313" key="8">
    <source>
        <dbReference type="Proteomes" id="UP000295399"/>
    </source>
</evidence>
<dbReference type="Pfam" id="PF03073">
    <property type="entry name" value="TspO_MBR"/>
    <property type="match status" value="1"/>
</dbReference>
<dbReference type="Gene3D" id="1.20.1260.100">
    <property type="entry name" value="TspO/MBR protein"/>
    <property type="match status" value="1"/>
</dbReference>
<feature type="transmembrane region" description="Helical" evidence="6">
    <location>
        <begin position="109"/>
        <end position="128"/>
    </location>
</feature>